<keyword evidence="1" id="KW-0614">Plasmid</keyword>
<keyword evidence="2" id="KW-1185">Reference proteome</keyword>
<gene>
    <name evidence="1" type="ORF">HH195_12090</name>
</gene>
<organism evidence="1 2">
    <name type="scientific">Candidatus Sarcina troglodytae</name>
    <dbReference type="NCBI Taxonomy" id="2726954"/>
    <lineage>
        <taxon>Bacteria</taxon>
        <taxon>Bacillati</taxon>
        <taxon>Bacillota</taxon>
        <taxon>Clostridia</taxon>
        <taxon>Eubacteriales</taxon>
        <taxon>Clostridiaceae</taxon>
        <taxon>Sarcina</taxon>
    </lineage>
</organism>
<protein>
    <submittedName>
        <fullName evidence="1">Uncharacterized protein</fullName>
    </submittedName>
</protein>
<geneLocation type="plasmid" evidence="1 2">
    <name>p3</name>
</geneLocation>
<accession>A0ACD1BGU5</accession>
<evidence type="ECO:0000313" key="1">
    <source>
        <dbReference type="EMBL" id="QPJ86706.1"/>
    </source>
</evidence>
<dbReference type="EMBL" id="CP051757">
    <property type="protein sequence ID" value="QPJ86706.1"/>
    <property type="molecule type" value="Genomic_DNA"/>
</dbReference>
<proteinExistence type="predicted"/>
<sequence length="1349" mass="144459">MKKVRRILLCVFLIFCVMGFYIPESNAILYSNNTSFPYNINISLNGQNLNDSKNSISLTNNSLVKISINLTRKANSPINNSNEVVISLPKQFSGMSYIGNTPGFNFSVNGDKLTIKLIDNGYKLVNGSKVPIIGATFNATATFNSNSSNQSISTTINVGGEVIPLVITPQNTNKVNSTSNSDTGNKSIINGSLQYGSLTKKVYDNSTKKWVSSERIENNGGIIKERYELDITTKGDNYTCDDVLDNSAMNYIKNSVEILNSSNQNITKNCLITYSKNTMNIKFPNSGTYIIYYDVDINTSELSNTIGIALSNYAYLYNNINKLIAGNSATIHIEPNSINPAFSKTITSGKSYSKIGDMIDYALYINMKSNYTDIQEVKGIKVIDKLPPGLKIENINDINVNLVSSSSNLNNLGPNVNTIVEQTINVNQTFNEPTVVMNTAGTEIYIYIPDTEDFGYQVNYDAEVTKLESSFTNTASISYDKTTKISSATAYYSGSQGSFLAYKTVSTNKLTDYDSQNVLYGINVDTYGEETTNNLNITDTLQKGVILNSVNLKGYSAVAKLENGIYIKKEDGFTIKYGLNNNNQYYVKIDNNNNIGKGNNYDFILNTSFSNVPNGTTVNNTAYVNGIPTNTVTTKKGYEIEAIKVSSKNLNDTLSGAKYVVYSENGTKITTVESNNTGKIEFSVPKAGEYYLKEIKAPIGYAIDTNKILFNVTSNDIGKITNIGDLKDTPINQIEGTVVITKENEAGTPLAGAKIEIINSANKIVYTGVTNSKGEITDANLPYGTYTYREIAAPTGYTINTQVGKFEITSNGQIVNETIKDKKVTNTTNSTGDKKVTNTTNSTGDKKVTNTTNSTGDKKVTNTTNSTGDKKATGTTNSTGDKKVTDTTNSTGDKKVTNTTNSTGDKKATGTTNSTGDKKVTDTTNSTGDKKATGTTNSTGDKKVTNTTNSTGDKKVTNTTNSTGDKKATGTTNSTGDKKVTNTTNSTGDKKVTNTTNSTGDKKVTNTTNSIGDKKVTDTTNSTGDKKVTNTTNSTGDKKATGTTNSTGDKKVTNTTNSTGDKKVTDTTNSTGDKKVTDTTNSTGDKKVTNTTNSTGDKKVTNTTNSTGDKKATGTTNSTGDKKVTDTTNSTGDKKATGTTNSTGDKKVTNTTNSTGDKKVTNTTNSTGDKKVTDTTNSTGDKKVTNTTNSTGDKKATGTTNSTGDKKVTNTTNSTGDKKVTGTTNSTGDKKVTNTTNSTGDKKVTNTTNSTGDKKVTDTTNSTGDKKVTNTTNSTGDKKATGTTNSTGDKKVTNTTNSTGDKKVIGIKTLPDTGINSYYNILLLIILFIVLLTILIIIFIIKQSKNTLL</sequence>
<name>A0ACD1BGU5_9CLOT</name>
<dbReference type="Proteomes" id="UP000594603">
    <property type="component" value="Plasmid p3"/>
</dbReference>
<evidence type="ECO:0000313" key="2">
    <source>
        <dbReference type="Proteomes" id="UP000594603"/>
    </source>
</evidence>
<reference evidence="1" key="1">
    <citation type="submission" date="2020-04" db="EMBL/GenBank/DDBJ databases">
        <title>A novel bacterium ('Candidatus Sarcina troglodytae' sp. nov.) linked to a protracted, uniformly lethal epizootic among sanctuary western chimpanzees (Pan troglodytes verus) in Sierra Leone.</title>
        <authorList>
            <person name="Owens L.A."/>
            <person name="Colitti B."/>
            <person name="Hirji I."/>
            <person name="Pizaro A."/>
            <person name="Jaffe J.E."/>
            <person name="Moittie S."/>
            <person name="Bishop-Lilly K.A."/>
            <person name="Estrella L.A."/>
            <person name="Voegtly L.J."/>
            <person name="Kuhn J.H."/>
            <person name="Suen G."/>
            <person name="Deblois C.L."/>
            <person name="Dunn C."/>
            <person name="Juan-Salles C."/>
            <person name="Goldberg T.L."/>
        </authorList>
    </citation>
    <scope>NUCLEOTIDE SEQUENCE</scope>
    <source>
        <strain evidence="1">JB2</strain>
    </source>
</reference>